<sequence>MNPHTESPSTMNWITTLEHEARTLLGELDAHPEARRLFDGSIDKDRYVHYLIQTYHYARWTTPLLAEAGRRMKRLGLHPRLGELLLQKAAEEHGHERWLLADLKNLGWPAERVERQTPTPAVAAYVAWNRFTSRCGRPEAFLGTAYVLEYLSVHRASQSVKRMLAANTIPNIRKAVTFLKAHGTADEGHVEELTSLLSPLTDREEQAALLLSARTTRVLYLGLFTEGDLKNAAHPS</sequence>
<dbReference type="Gene3D" id="1.20.910.10">
    <property type="entry name" value="Heme oxygenase-like"/>
    <property type="match status" value="1"/>
</dbReference>
<reference evidence="2" key="1">
    <citation type="submission" date="2016-10" db="EMBL/GenBank/DDBJ databases">
        <authorList>
            <person name="Varghese N."/>
            <person name="Submissions S."/>
        </authorList>
    </citation>
    <scope>NUCLEOTIDE SEQUENCE [LARGE SCALE GENOMIC DNA]</scope>
    <source>
        <strain evidence="2">DSM 16858</strain>
    </source>
</reference>
<dbReference type="EMBL" id="FOIJ01000006">
    <property type="protein sequence ID" value="SET98390.1"/>
    <property type="molecule type" value="Genomic_DNA"/>
</dbReference>
<dbReference type="AlphaFoldDB" id="A0A1I0IMS4"/>
<accession>A0A1I0IMS4</accession>
<dbReference type="SUPFAM" id="SSF48613">
    <property type="entry name" value="Heme oxygenase-like"/>
    <property type="match status" value="1"/>
</dbReference>
<dbReference type="Proteomes" id="UP000199181">
    <property type="component" value="Unassembled WGS sequence"/>
</dbReference>
<proteinExistence type="predicted"/>
<name>A0A1I0IMS4_9BACT</name>
<gene>
    <name evidence="1" type="ORF">SAMN05443639_106165</name>
</gene>
<protein>
    <submittedName>
        <fullName evidence="1">Iron-containing redox enzyme</fullName>
    </submittedName>
</protein>
<keyword evidence="2" id="KW-1185">Reference proteome</keyword>
<organism evidence="1 2">
    <name type="scientific">Stigmatella erecta</name>
    <dbReference type="NCBI Taxonomy" id="83460"/>
    <lineage>
        <taxon>Bacteria</taxon>
        <taxon>Pseudomonadati</taxon>
        <taxon>Myxococcota</taxon>
        <taxon>Myxococcia</taxon>
        <taxon>Myxococcales</taxon>
        <taxon>Cystobacterineae</taxon>
        <taxon>Archangiaceae</taxon>
        <taxon>Stigmatella</taxon>
    </lineage>
</organism>
<evidence type="ECO:0000313" key="1">
    <source>
        <dbReference type="EMBL" id="SET98390.1"/>
    </source>
</evidence>
<dbReference type="RefSeq" id="WP_093520332.1">
    <property type="nucleotide sequence ID" value="NZ_FOIJ01000006.1"/>
</dbReference>
<dbReference type="InterPro" id="IPR016084">
    <property type="entry name" value="Haem_Oase-like_multi-hlx"/>
</dbReference>
<evidence type="ECO:0000313" key="2">
    <source>
        <dbReference type="Proteomes" id="UP000199181"/>
    </source>
</evidence>
<dbReference type="Pfam" id="PF14518">
    <property type="entry name" value="Haem_oxygenas_2"/>
    <property type="match status" value="1"/>
</dbReference>